<dbReference type="RefSeq" id="WP_215193512.1">
    <property type="nucleotide sequence ID" value="NZ_JAHHDY010000003.1"/>
</dbReference>
<dbReference type="EMBL" id="JAHHDY010000003">
    <property type="protein sequence ID" value="MBT3139684.1"/>
    <property type="molecule type" value="Genomic_DNA"/>
</dbReference>
<sequence length="193" mass="21626">MRLNELLSCVRLDAAQFKNYKRRDQLPFMGREQFSVAPGEKLHSRWTNYTLEDALRLQVMVNLSEYKSPDKAKEPEISKRYDGLPPMAASAIAQNSIGNACAKFGGLAGILAQPKDIWHVTTVDASPYEGDLWYGSEHFAGSLVECAERIEDRKEHQVRAILFNVTSVLRGVIEAGKQSQVSDVLDFAEKHDA</sequence>
<proteinExistence type="predicted"/>
<reference evidence="1 2" key="1">
    <citation type="submission" date="2021-05" db="EMBL/GenBank/DDBJ databases">
        <title>Draft genomes of marine bacteria isolated from model chitin particles.</title>
        <authorList>
            <person name="Datta M.S."/>
            <person name="Schwartzman J.A."/>
            <person name="Cordero O."/>
        </authorList>
    </citation>
    <scope>NUCLEOTIDE SEQUENCE [LARGE SCALE GENOMIC DNA]</scope>
    <source>
        <strain evidence="1 2">4E07</strain>
    </source>
</reference>
<comment type="caution">
    <text evidence="1">The sequence shown here is derived from an EMBL/GenBank/DDBJ whole genome shotgun (WGS) entry which is preliminary data.</text>
</comment>
<gene>
    <name evidence="1" type="ORF">KL867_01325</name>
</gene>
<name>A0ABS5WKN0_9RHOB</name>
<organism evidence="1 2">
    <name type="scientific">Falsiruegeria litorea</name>
    <dbReference type="NCBI Taxonomy" id="1280831"/>
    <lineage>
        <taxon>Bacteria</taxon>
        <taxon>Pseudomonadati</taxon>
        <taxon>Pseudomonadota</taxon>
        <taxon>Alphaproteobacteria</taxon>
        <taxon>Rhodobacterales</taxon>
        <taxon>Roseobacteraceae</taxon>
        <taxon>Falsiruegeria</taxon>
    </lineage>
</organism>
<keyword evidence="2" id="KW-1185">Reference proteome</keyword>
<evidence type="ECO:0000313" key="2">
    <source>
        <dbReference type="Proteomes" id="UP000763802"/>
    </source>
</evidence>
<protein>
    <submittedName>
        <fullName evidence="1">Uncharacterized protein</fullName>
    </submittedName>
</protein>
<dbReference type="Proteomes" id="UP000763802">
    <property type="component" value="Unassembled WGS sequence"/>
</dbReference>
<evidence type="ECO:0000313" key="1">
    <source>
        <dbReference type="EMBL" id="MBT3139684.1"/>
    </source>
</evidence>
<accession>A0ABS5WKN0</accession>